<dbReference type="GO" id="GO:0003676">
    <property type="term" value="F:nucleic acid binding"/>
    <property type="evidence" value="ECO:0007669"/>
    <property type="project" value="InterPro"/>
</dbReference>
<feature type="region of interest" description="Disordered" evidence="1">
    <location>
        <begin position="308"/>
        <end position="337"/>
    </location>
</feature>
<dbReference type="SUPFAM" id="SSF54928">
    <property type="entry name" value="RNA-binding domain, RBD"/>
    <property type="match status" value="1"/>
</dbReference>
<evidence type="ECO:0000313" key="3">
    <source>
        <dbReference type="Proteomes" id="UP000193240"/>
    </source>
</evidence>
<sequence length="337" mass="38996">MLSRRLAWSLLFRCRGPFDGRSLARRPTGVFSSALSTLASTDRTAFYDPRPEGTPPYYNSYTWLKHEIPLEDECRTVAVGNVPRFTYPEDMLEFFEESGIPVDRVLTQYDSKNTIHLNHMDVLLRSPSSLQAAVRMTGEVLFNQRVEVAPYVEKRPNHAHKIRPSRLRKGEPDFSPDFRWGWYSNASSSVNDIKLRYPRLAPLRGIFEPYREGRHVVFAGLPDQRRKFFHPAFKWLYTKLHHCDVLSASSLQHYTYRHESKRAPRCMVDVEFATKEEAEAICQVYDGTIRFQGEPVLVQVRRPSMKHLGASWDPGHNRAHGQPRDQGSAKNTNFEEV</sequence>
<proteinExistence type="predicted"/>
<dbReference type="AlphaFoldDB" id="A0A1Y2M769"/>
<dbReference type="InterPro" id="IPR035979">
    <property type="entry name" value="RBD_domain_sf"/>
</dbReference>
<protein>
    <recommendedName>
        <fullName evidence="4">RRM domain-containing protein</fullName>
    </recommendedName>
</protein>
<evidence type="ECO:0008006" key="4">
    <source>
        <dbReference type="Google" id="ProtNLM"/>
    </source>
</evidence>
<evidence type="ECO:0000256" key="1">
    <source>
        <dbReference type="SAM" id="MobiDB-lite"/>
    </source>
</evidence>
<dbReference type="InParanoid" id="A0A1Y2M769"/>
<dbReference type="Proteomes" id="UP000193240">
    <property type="component" value="Unassembled WGS sequence"/>
</dbReference>
<name>A0A1Y2M769_EPING</name>
<feature type="compositionally biased region" description="Polar residues" evidence="1">
    <location>
        <begin position="328"/>
        <end position="337"/>
    </location>
</feature>
<dbReference type="Gene3D" id="3.30.70.330">
    <property type="match status" value="1"/>
</dbReference>
<reference evidence="2 3" key="1">
    <citation type="journal article" date="2017" name="Genome Announc.">
        <title>Genome sequence of the saprophytic ascomycete Epicoccum nigrum ICMP 19927 strain isolated from New Zealand.</title>
        <authorList>
            <person name="Fokin M."/>
            <person name="Fleetwood D."/>
            <person name="Weir B.S."/>
            <person name="Villas-Boas S.G."/>
        </authorList>
    </citation>
    <scope>NUCLEOTIDE SEQUENCE [LARGE SCALE GENOMIC DNA]</scope>
    <source>
        <strain evidence="2 3">ICMP 19927</strain>
    </source>
</reference>
<organism evidence="2 3">
    <name type="scientific">Epicoccum nigrum</name>
    <name type="common">Soil fungus</name>
    <name type="synonym">Epicoccum purpurascens</name>
    <dbReference type="NCBI Taxonomy" id="105696"/>
    <lineage>
        <taxon>Eukaryota</taxon>
        <taxon>Fungi</taxon>
        <taxon>Dikarya</taxon>
        <taxon>Ascomycota</taxon>
        <taxon>Pezizomycotina</taxon>
        <taxon>Dothideomycetes</taxon>
        <taxon>Pleosporomycetidae</taxon>
        <taxon>Pleosporales</taxon>
        <taxon>Pleosporineae</taxon>
        <taxon>Didymellaceae</taxon>
        <taxon>Epicoccum</taxon>
    </lineage>
</organism>
<dbReference type="EMBL" id="KZ107841">
    <property type="protein sequence ID" value="OSS51048.1"/>
    <property type="molecule type" value="Genomic_DNA"/>
</dbReference>
<dbReference type="InterPro" id="IPR012677">
    <property type="entry name" value="Nucleotide-bd_a/b_plait_sf"/>
</dbReference>
<gene>
    <name evidence="2" type="ORF">B5807_04054</name>
</gene>
<accession>A0A1Y2M769</accession>
<evidence type="ECO:0000313" key="2">
    <source>
        <dbReference type="EMBL" id="OSS51048.1"/>
    </source>
</evidence>
<keyword evidence="3" id="KW-1185">Reference proteome</keyword>